<keyword evidence="4" id="KW-1185">Reference proteome</keyword>
<evidence type="ECO:0000313" key="4">
    <source>
        <dbReference type="Proteomes" id="UP000272464"/>
    </source>
</evidence>
<accession>A0A3S1B4U9</accession>
<dbReference type="PANTHER" id="PTHR46268:SF6">
    <property type="entry name" value="UNIVERSAL STRESS PROTEIN UP12"/>
    <property type="match status" value="1"/>
</dbReference>
<dbReference type="Pfam" id="PF00582">
    <property type="entry name" value="Usp"/>
    <property type="match status" value="1"/>
</dbReference>
<dbReference type="InterPro" id="IPR006016">
    <property type="entry name" value="UspA"/>
</dbReference>
<sequence>MLFNKILVAYDGSKSSNKALDKAIELAQLSTDSELVVLHVYDFPRFYIAEGFAPVPDTVNLEFYQLAEKTSDEARNRLTEAGIHNGRVELAQGAAAEVILEYAAKQGYDAIVIGSRGIGGIREFVLGSVSHNVVQHARIPVLVVK</sequence>
<dbReference type="PANTHER" id="PTHR46268">
    <property type="entry name" value="STRESS RESPONSE PROTEIN NHAX"/>
    <property type="match status" value="1"/>
</dbReference>
<dbReference type="PRINTS" id="PR01438">
    <property type="entry name" value="UNVRSLSTRESS"/>
</dbReference>
<protein>
    <submittedName>
        <fullName evidence="3">Universal stress protein</fullName>
    </submittedName>
</protein>
<feature type="domain" description="UspA" evidence="2">
    <location>
        <begin position="3"/>
        <end position="145"/>
    </location>
</feature>
<dbReference type="InterPro" id="IPR006015">
    <property type="entry name" value="Universal_stress_UspA"/>
</dbReference>
<dbReference type="RefSeq" id="WP_127199383.1">
    <property type="nucleotide sequence ID" value="NZ_RZNX01000004.1"/>
</dbReference>
<gene>
    <name evidence="3" type="ORF">EJP77_11455</name>
</gene>
<dbReference type="CDD" id="cd00293">
    <property type="entry name" value="USP-like"/>
    <property type="match status" value="1"/>
</dbReference>
<dbReference type="Gene3D" id="3.40.50.620">
    <property type="entry name" value="HUPs"/>
    <property type="match status" value="1"/>
</dbReference>
<evidence type="ECO:0000256" key="1">
    <source>
        <dbReference type="ARBA" id="ARBA00008791"/>
    </source>
</evidence>
<dbReference type="OrthoDB" id="9777884at2"/>
<dbReference type="EMBL" id="RZNX01000004">
    <property type="protein sequence ID" value="RUT30451.1"/>
    <property type="molecule type" value="Genomic_DNA"/>
</dbReference>
<comment type="similarity">
    <text evidence="1">Belongs to the universal stress protein A family.</text>
</comment>
<dbReference type="AlphaFoldDB" id="A0A3S1B4U9"/>
<proteinExistence type="inferred from homology"/>
<name>A0A3S1B4U9_9BACL</name>
<reference evidence="3 4" key="1">
    <citation type="submission" date="2018-12" db="EMBL/GenBank/DDBJ databases">
        <authorList>
            <person name="Sun L."/>
            <person name="Chen Z."/>
        </authorList>
    </citation>
    <scope>NUCLEOTIDE SEQUENCE [LARGE SCALE GENOMIC DNA]</scope>
    <source>
        <strain evidence="3 4">3-5-3</strain>
    </source>
</reference>
<organism evidence="3 4">
    <name type="scientific">Paenibacillus zeisoli</name>
    <dbReference type="NCBI Taxonomy" id="2496267"/>
    <lineage>
        <taxon>Bacteria</taxon>
        <taxon>Bacillati</taxon>
        <taxon>Bacillota</taxon>
        <taxon>Bacilli</taxon>
        <taxon>Bacillales</taxon>
        <taxon>Paenibacillaceae</taxon>
        <taxon>Paenibacillus</taxon>
    </lineage>
</organism>
<evidence type="ECO:0000259" key="2">
    <source>
        <dbReference type="Pfam" id="PF00582"/>
    </source>
</evidence>
<evidence type="ECO:0000313" key="3">
    <source>
        <dbReference type="EMBL" id="RUT30451.1"/>
    </source>
</evidence>
<dbReference type="Proteomes" id="UP000272464">
    <property type="component" value="Unassembled WGS sequence"/>
</dbReference>
<comment type="caution">
    <text evidence="3">The sequence shown here is derived from an EMBL/GenBank/DDBJ whole genome shotgun (WGS) entry which is preliminary data.</text>
</comment>
<dbReference type="InterPro" id="IPR014729">
    <property type="entry name" value="Rossmann-like_a/b/a_fold"/>
</dbReference>
<dbReference type="SUPFAM" id="SSF52402">
    <property type="entry name" value="Adenine nucleotide alpha hydrolases-like"/>
    <property type="match status" value="1"/>
</dbReference>